<feature type="region of interest" description="Disordered" evidence="1">
    <location>
        <begin position="1117"/>
        <end position="1173"/>
    </location>
</feature>
<keyword evidence="3" id="KW-1185">Reference proteome</keyword>
<accession>A0AAW0NZ17</accession>
<dbReference type="Gene3D" id="2.60.450.20">
    <property type="match status" value="1"/>
</dbReference>
<dbReference type="Proteomes" id="UP001460270">
    <property type="component" value="Unassembled WGS sequence"/>
</dbReference>
<feature type="compositionally biased region" description="Basic and acidic residues" evidence="1">
    <location>
        <begin position="1143"/>
        <end position="1158"/>
    </location>
</feature>
<feature type="compositionally biased region" description="Basic and acidic residues" evidence="1">
    <location>
        <begin position="800"/>
        <end position="828"/>
    </location>
</feature>
<comment type="caution">
    <text evidence="2">The sequence shown here is derived from an EMBL/GenBank/DDBJ whole genome shotgun (WGS) entry which is preliminary data.</text>
</comment>
<dbReference type="GO" id="GO:0003351">
    <property type="term" value="P:epithelial cilium movement involved in extracellular fluid movement"/>
    <property type="evidence" value="ECO:0007669"/>
    <property type="project" value="TreeGrafter"/>
</dbReference>
<gene>
    <name evidence="2" type="ORF">WMY93_014382</name>
</gene>
<evidence type="ECO:0000313" key="3">
    <source>
        <dbReference type="Proteomes" id="UP001460270"/>
    </source>
</evidence>
<feature type="compositionally biased region" description="Polar residues" evidence="1">
    <location>
        <begin position="1983"/>
        <end position="2000"/>
    </location>
</feature>
<evidence type="ECO:0008006" key="4">
    <source>
        <dbReference type="Google" id="ProtNLM"/>
    </source>
</evidence>
<dbReference type="InterPro" id="IPR047002">
    <property type="entry name" value="Tcp10_C_sf"/>
</dbReference>
<dbReference type="EMBL" id="JBBPFD010000010">
    <property type="protein sequence ID" value="KAK7909698.1"/>
    <property type="molecule type" value="Genomic_DNA"/>
</dbReference>
<feature type="region of interest" description="Disordered" evidence="1">
    <location>
        <begin position="346"/>
        <end position="369"/>
    </location>
</feature>
<evidence type="ECO:0000313" key="2">
    <source>
        <dbReference type="EMBL" id="KAK7909698.1"/>
    </source>
</evidence>
<feature type="region of interest" description="Disordered" evidence="1">
    <location>
        <begin position="800"/>
        <end position="867"/>
    </location>
</feature>
<dbReference type="PANTHER" id="PTHR21963:SF1">
    <property type="entry name" value="SPERM-ASSOCIATED ANTIGEN 17"/>
    <property type="match status" value="1"/>
</dbReference>
<organism evidence="2 3">
    <name type="scientific">Mugilogobius chulae</name>
    <name type="common">yellowstripe goby</name>
    <dbReference type="NCBI Taxonomy" id="88201"/>
    <lineage>
        <taxon>Eukaryota</taxon>
        <taxon>Metazoa</taxon>
        <taxon>Chordata</taxon>
        <taxon>Craniata</taxon>
        <taxon>Vertebrata</taxon>
        <taxon>Euteleostomi</taxon>
        <taxon>Actinopterygii</taxon>
        <taxon>Neopterygii</taxon>
        <taxon>Teleostei</taxon>
        <taxon>Neoteleostei</taxon>
        <taxon>Acanthomorphata</taxon>
        <taxon>Gobiaria</taxon>
        <taxon>Gobiiformes</taxon>
        <taxon>Gobioidei</taxon>
        <taxon>Gobiidae</taxon>
        <taxon>Gobionellinae</taxon>
        <taxon>Mugilogobius</taxon>
    </lineage>
</organism>
<dbReference type="Pfam" id="PF14874">
    <property type="entry name" value="PapD-like"/>
    <property type="match status" value="1"/>
</dbReference>
<evidence type="ECO:0000256" key="1">
    <source>
        <dbReference type="SAM" id="MobiDB-lite"/>
    </source>
</evidence>
<name>A0AAW0NZ17_9GOBI</name>
<feature type="compositionally biased region" description="Polar residues" evidence="1">
    <location>
        <begin position="839"/>
        <end position="849"/>
    </location>
</feature>
<reference evidence="3" key="1">
    <citation type="submission" date="2024-04" db="EMBL/GenBank/DDBJ databases">
        <title>Salinicola lusitanus LLJ914,a marine bacterium isolated from the Okinawa Trough.</title>
        <authorList>
            <person name="Li J."/>
        </authorList>
    </citation>
    <scope>NUCLEOTIDE SEQUENCE [LARGE SCALE GENOMIC DNA]</scope>
</reference>
<feature type="region of interest" description="Disordered" evidence="1">
    <location>
        <begin position="1978"/>
        <end position="2000"/>
    </location>
</feature>
<feature type="region of interest" description="Disordered" evidence="1">
    <location>
        <begin position="1527"/>
        <end position="1556"/>
    </location>
</feature>
<feature type="region of interest" description="Disordered" evidence="1">
    <location>
        <begin position="1"/>
        <end position="24"/>
    </location>
</feature>
<feature type="compositionally biased region" description="Basic and acidic residues" evidence="1">
    <location>
        <begin position="851"/>
        <end position="860"/>
    </location>
</feature>
<feature type="region of interest" description="Disordered" evidence="1">
    <location>
        <begin position="136"/>
        <end position="167"/>
    </location>
</feature>
<dbReference type="GO" id="GO:1990716">
    <property type="term" value="C:axonemal central apparatus"/>
    <property type="evidence" value="ECO:0007669"/>
    <property type="project" value="TreeGrafter"/>
</dbReference>
<feature type="region of interest" description="Disordered" evidence="1">
    <location>
        <begin position="980"/>
        <end position="1032"/>
    </location>
</feature>
<dbReference type="GO" id="GO:0005576">
    <property type="term" value="C:extracellular region"/>
    <property type="evidence" value="ECO:0007669"/>
    <property type="project" value="GOC"/>
</dbReference>
<dbReference type="InterPro" id="IPR026173">
    <property type="entry name" value="SPAG17"/>
</dbReference>
<dbReference type="GO" id="GO:1904158">
    <property type="term" value="P:axonemal central apparatus assembly"/>
    <property type="evidence" value="ECO:0007669"/>
    <property type="project" value="TreeGrafter"/>
</dbReference>
<feature type="compositionally biased region" description="Polar residues" evidence="1">
    <location>
        <begin position="998"/>
        <end position="1018"/>
    </location>
</feature>
<feature type="region of interest" description="Disordered" evidence="1">
    <location>
        <begin position="1279"/>
        <end position="1300"/>
    </location>
</feature>
<feature type="region of interest" description="Disordered" evidence="1">
    <location>
        <begin position="220"/>
        <end position="240"/>
    </location>
</feature>
<proteinExistence type="predicted"/>
<feature type="region of interest" description="Disordered" evidence="1">
    <location>
        <begin position="931"/>
        <end position="952"/>
    </location>
</feature>
<protein>
    <recommendedName>
        <fullName evidence="4">Sperm associated antigen 17</fullName>
    </recommendedName>
</protein>
<dbReference type="PANTHER" id="PTHR21963">
    <property type="entry name" value="PF6"/>
    <property type="match status" value="1"/>
</dbReference>
<sequence length="2000" mass="224815">MAPKPAKGSAKKDAGNKNWEAALTNEPFEEDSWRACVSLVVESCPEDEQLIQALTAAIQKPLRRLFSVLTWDDTQAKIHEFGNPKNKKRDNVPMFSEVTEPAKVLLDAGEEIPVDLLAKLIKFQLLQIKSNDKQRRQVELVKPTEEKAKETPRSAAKDKGGKDKRERHLLLCRRKRPNDEPDDGPQHYILIVGFYNLHLFSALDSIGIQISNVIKLSPETKEKHNTESNKGPETGLPNKDTDEECLIKLAAQTKRLDHFWSDLRFHLDSKSPDSKLHNVAVHNHSVNLSSVSIQETEEAMLTIGSHIFDGLSSLIYDTLNWRRQHQHYLNNLKIIDVPKLTAPDAQPVEPVVSTPVPRSKKKPAHDESLSAQEMTLLTTDVDMSHYNRLLDTVPPEACSVPLMLHCMLEQVALTSDPPVPVPSDKTEESTSYNGPFLDHQLVSCMLHHFLPLVYTEKEKSHLLNSLTDMVTTNVDRKRLLEMYGQNEEKTTDPQVVRYHDERTLRLRNSQIVRGFNPVEVEKNMLSFSPVSELMQSVTLQNHASCWMAIKQQLQYYCTNDVGSWPEVERLFDQSVFESMPLTQLDSKGVLLEPTEPLDSLVSAQVSSTAIPWDDPMSFAKQQLWHLQNQDPTFLTEKPTNTEVQTDVPIHLELSDIQNRRLRSLFDWHYTEHHSATIFSQVLQVASEQYRCLDTFRGTNKNILYIYCHNPMNKHRQFKEYFDVALHTNVKFRKYLENVADRISEWTKEEESKRQAVNSLVKTPEVEDLATTPVDKEEEPVIRKDSLKAWKLEQERLKEEEFAKKAKKDSAQKAKQTKEDTAKDKKENKAPQSAKKGRANTASSAKTITDSVKMDENKETEPTEEEFNGFMGYDMNGKLIHVSGNLHHLYPSDGGRVIVETASYVEGSSLNKVAVKKDNHCFYTHVNHIVEETTTDPRPHQPNDPNTSKEKKNGVVKVKHGFLTAVLDSGIRLSYSFYGPTGQHKDKTQEPSCELPKSCTDNNIVNQDPKVTQPENSPSPTEPADAQESESGLVASSCQFNSLSLSLPNGLLLQLLREDSQGVPLEELGMLVRQSFPLHKEIPDLALSKEVSRLITNQGAVIRNMKDGSTQVLFADGSVSSSHDSGPVWEPAPDTAETTEEAVYDAKEQSTAHNRETERGFWSTTTPSGARISTVGTSRKCLPTSPLLVFKATDPKTKEVMLTREDGVVSVQSPDGSIIVEHADGTRITSLYEDSLPIHRGEGPYSTTFNSSSVECGLSLEDHSRKDTCSAYEFENKKPTQTTIYENSHESLPGSRTSSKSENECLPIKEKVVLVEKEGCATVVMYPDRHMAHVFLADGTVITGNNKGAYQVFPSSVGLLQIHTDGKCVYTSDLLDTARSGGGATINQSGTYTMSHCDDVTCDVTDPEGNHFQVMEDGTVSVLNLSLASSKFGKEYEEEREMTWPEKRYEHSPRLFIAHENGTGTEFLLSQTVEDLLFQAYSDPTVAIMKEPLPDSEDEFGITILRPRHESMWSQWLLAKQKPDITPPNLRNRNWNDFPRAEKRTTGPPFGTDLGRSLSLTPRCAGSVTQNLPLRSCPKVLEMRELQQHRPFTSPLRNTLDTHLKEYIESLMEKLQRSEQMKIKDPRSEKESGHANDLLNLVLSYADEEDSSQSTEKQISDISSLYMQGIAVAVESDASETTSTPTCESFAISKDSQWPRRHALYRQELCEEKACRAALRKKTIVPYFHLENLPLYEVTAFKSRKSEKIDSPTALKAAAKSPTDSPHQTADFYNYFSVLHVTMMSCTFSLAESSLKTPSVQYKSVSVDVTGHPRKSKVTLPTCIKTTKPSSVPNYKFQSVEEPVRRKCRTISLTNPDFIVRGFHLHPPRVDFGPVLEGTTSSVTVIMKNVGVDTCRFHIKQPAPSTGLRVMYNPGPVAAGLHAELQIQLLALYSVQPGETETRKSLSQDITIHTETDIIYLPVTATILSERLHDVWRQERNKTSRTSKLSNSATLQPPTQP</sequence>